<evidence type="ECO:0000256" key="1">
    <source>
        <dbReference type="ARBA" id="ARBA00022722"/>
    </source>
</evidence>
<dbReference type="SUPFAM" id="SSF50199">
    <property type="entry name" value="Staphylococcal nuclease"/>
    <property type="match status" value="1"/>
</dbReference>
<evidence type="ECO:0000313" key="6">
    <source>
        <dbReference type="EMBL" id="CAA0127300.1"/>
    </source>
</evidence>
<keyword evidence="7" id="KW-1185">Reference proteome</keyword>
<protein>
    <submittedName>
        <fullName evidence="6">Thermonuclease</fullName>
        <ecNumber evidence="6">3.1.31.1</ecNumber>
    </submittedName>
</protein>
<dbReference type="SMART" id="SM00318">
    <property type="entry name" value="SNc"/>
    <property type="match status" value="1"/>
</dbReference>
<dbReference type="Gene3D" id="2.40.50.90">
    <property type="match status" value="1"/>
</dbReference>
<dbReference type="GO" id="GO:1990599">
    <property type="term" value="F:3' overhang single-stranded DNA endodeoxyribonuclease activity"/>
    <property type="evidence" value="ECO:0007669"/>
    <property type="project" value="UniProtKB-EC"/>
</dbReference>
<dbReference type="Proteomes" id="UP000430146">
    <property type="component" value="Unassembled WGS sequence"/>
</dbReference>
<dbReference type="Pfam" id="PF00565">
    <property type="entry name" value="SNase"/>
    <property type="match status" value="1"/>
</dbReference>
<evidence type="ECO:0000313" key="7">
    <source>
        <dbReference type="Proteomes" id="UP000430146"/>
    </source>
</evidence>
<dbReference type="PROSITE" id="PS01123">
    <property type="entry name" value="TNASE_1"/>
    <property type="match status" value="1"/>
</dbReference>
<keyword evidence="4" id="KW-1133">Transmembrane helix</keyword>
<dbReference type="AlphaFoldDB" id="A0A5S9R3F1"/>
<evidence type="ECO:0000256" key="3">
    <source>
        <dbReference type="ARBA" id="ARBA00022801"/>
    </source>
</evidence>
<sequence length="194" mass="21107">MPEDYEPKPVSAQRLRTHAILAILASALVIVLSGYAQLGSPAADAAPAPTATVLRVIDGDTLDVRDDDRGRLRVRVLGIDTPEVHRPGWTVGCWGPEAERFATETLTGQRITLTADPTQDANDRYGRTLAYVNLADGRDFSVESVRSGMARSYVYDDKPVSRYPDIRAAEDEARAALRGLWGPPCNGRTESTPT</sequence>
<dbReference type="PANTHER" id="PTHR12302:SF3">
    <property type="entry name" value="SERINE_THREONINE-PROTEIN KINASE 31"/>
    <property type="match status" value="1"/>
</dbReference>
<gene>
    <name evidence="6" type="primary">nucH_2</name>
    <name evidence="6" type="ORF">AELLOGFF_05153</name>
</gene>
<name>A0A5S9R3F1_MYCVN</name>
<feature type="domain" description="TNase-like" evidence="5">
    <location>
        <begin position="47"/>
        <end position="183"/>
    </location>
</feature>
<dbReference type="PANTHER" id="PTHR12302">
    <property type="entry name" value="EBNA2 BINDING PROTEIN P100"/>
    <property type="match status" value="1"/>
</dbReference>
<keyword evidence="2" id="KW-0255">Endonuclease</keyword>
<reference evidence="6 7" key="1">
    <citation type="submission" date="2019-11" db="EMBL/GenBank/DDBJ databases">
        <authorList>
            <person name="Holert J."/>
        </authorList>
    </citation>
    <scope>NUCLEOTIDE SEQUENCE [LARGE SCALE GENOMIC DNA]</scope>
    <source>
        <strain evidence="6">BC8_1</strain>
    </source>
</reference>
<keyword evidence="1" id="KW-0540">Nuclease</keyword>
<keyword evidence="4" id="KW-0472">Membrane</keyword>
<accession>A0A5S9R3F1</accession>
<feature type="transmembrane region" description="Helical" evidence="4">
    <location>
        <begin position="20"/>
        <end position="38"/>
    </location>
</feature>
<dbReference type="InterPro" id="IPR035437">
    <property type="entry name" value="SNase_OB-fold_sf"/>
</dbReference>
<organism evidence="6 7">
    <name type="scientific">Mycolicibacterium vanbaalenii</name>
    <name type="common">Mycobacterium vanbaalenii</name>
    <dbReference type="NCBI Taxonomy" id="110539"/>
    <lineage>
        <taxon>Bacteria</taxon>
        <taxon>Bacillati</taxon>
        <taxon>Actinomycetota</taxon>
        <taxon>Actinomycetes</taxon>
        <taxon>Mycobacteriales</taxon>
        <taxon>Mycobacteriaceae</taxon>
        <taxon>Mycolicibacterium</taxon>
    </lineage>
</organism>
<keyword evidence="3 6" id="KW-0378">Hydrolase</keyword>
<dbReference type="PROSITE" id="PS50830">
    <property type="entry name" value="TNASE_3"/>
    <property type="match status" value="1"/>
</dbReference>
<evidence type="ECO:0000259" key="5">
    <source>
        <dbReference type="PROSITE" id="PS50830"/>
    </source>
</evidence>
<dbReference type="InterPro" id="IPR016071">
    <property type="entry name" value="Staphylococal_nuclease_OB-fold"/>
</dbReference>
<dbReference type="EC" id="3.1.31.1" evidence="6"/>
<evidence type="ECO:0000256" key="2">
    <source>
        <dbReference type="ARBA" id="ARBA00022759"/>
    </source>
</evidence>
<dbReference type="InterPro" id="IPR002071">
    <property type="entry name" value="Thermonucl_AS"/>
</dbReference>
<dbReference type="EMBL" id="CACSIP010000029">
    <property type="protein sequence ID" value="CAA0127300.1"/>
    <property type="molecule type" value="Genomic_DNA"/>
</dbReference>
<proteinExistence type="predicted"/>
<dbReference type="OrthoDB" id="5241375at2"/>
<dbReference type="GO" id="GO:0003676">
    <property type="term" value="F:nucleic acid binding"/>
    <property type="evidence" value="ECO:0007669"/>
    <property type="project" value="InterPro"/>
</dbReference>
<keyword evidence="4" id="KW-0812">Transmembrane</keyword>
<evidence type="ECO:0000256" key="4">
    <source>
        <dbReference type="SAM" id="Phobius"/>
    </source>
</evidence>
<dbReference type="RefSeq" id="WP_159232859.1">
    <property type="nucleotide sequence ID" value="NZ_CACSIP010000029.1"/>
</dbReference>